<name>A0A067S968_GALM3</name>
<gene>
    <name evidence="2" type="ORF">GALMADRAFT_216475</name>
</gene>
<evidence type="ECO:0000313" key="2">
    <source>
        <dbReference type="EMBL" id="KDR67386.1"/>
    </source>
</evidence>
<feature type="compositionally biased region" description="Polar residues" evidence="1">
    <location>
        <begin position="94"/>
        <end position="107"/>
    </location>
</feature>
<dbReference type="HOGENOM" id="CLU_1434539_0_0_1"/>
<dbReference type="Proteomes" id="UP000027222">
    <property type="component" value="Unassembled WGS sequence"/>
</dbReference>
<dbReference type="EMBL" id="KL142415">
    <property type="protein sequence ID" value="KDR67386.1"/>
    <property type="molecule type" value="Genomic_DNA"/>
</dbReference>
<accession>A0A067S968</accession>
<keyword evidence="3" id="KW-1185">Reference proteome</keyword>
<sequence length="189" mass="21731">MSGRHASSVSLCQNSLDCQGIHIWRGVDAWRECNASVQKYEYLKAIDGLRTSPRRKLKIKLRREGRTTKAMARRGELPVKMQRATKEPRDDASNPRSQLQSSGSNVAASWRRRREPLIRHCVWVDDLLERWSPLGWEEYGADREEKGQRTRAAIGYGIEISSLVWYRIGCSAVQRELTSKGKQNVTEYP</sequence>
<evidence type="ECO:0000313" key="3">
    <source>
        <dbReference type="Proteomes" id="UP000027222"/>
    </source>
</evidence>
<feature type="compositionally biased region" description="Basic and acidic residues" evidence="1">
    <location>
        <begin position="84"/>
        <end position="93"/>
    </location>
</feature>
<evidence type="ECO:0000256" key="1">
    <source>
        <dbReference type="SAM" id="MobiDB-lite"/>
    </source>
</evidence>
<protein>
    <submittedName>
        <fullName evidence="2">Uncharacterized protein</fullName>
    </submittedName>
</protein>
<dbReference type="AlphaFoldDB" id="A0A067S968"/>
<organism evidence="2 3">
    <name type="scientific">Galerina marginata (strain CBS 339.88)</name>
    <dbReference type="NCBI Taxonomy" id="685588"/>
    <lineage>
        <taxon>Eukaryota</taxon>
        <taxon>Fungi</taxon>
        <taxon>Dikarya</taxon>
        <taxon>Basidiomycota</taxon>
        <taxon>Agaricomycotina</taxon>
        <taxon>Agaricomycetes</taxon>
        <taxon>Agaricomycetidae</taxon>
        <taxon>Agaricales</taxon>
        <taxon>Agaricineae</taxon>
        <taxon>Strophariaceae</taxon>
        <taxon>Galerina</taxon>
    </lineage>
</organism>
<feature type="region of interest" description="Disordered" evidence="1">
    <location>
        <begin position="70"/>
        <end position="107"/>
    </location>
</feature>
<proteinExistence type="predicted"/>
<reference evidence="3" key="1">
    <citation type="journal article" date="2014" name="Proc. Natl. Acad. Sci. U.S.A.">
        <title>Extensive sampling of basidiomycete genomes demonstrates inadequacy of the white-rot/brown-rot paradigm for wood decay fungi.</title>
        <authorList>
            <person name="Riley R."/>
            <person name="Salamov A.A."/>
            <person name="Brown D.W."/>
            <person name="Nagy L.G."/>
            <person name="Floudas D."/>
            <person name="Held B.W."/>
            <person name="Levasseur A."/>
            <person name="Lombard V."/>
            <person name="Morin E."/>
            <person name="Otillar R."/>
            <person name="Lindquist E.A."/>
            <person name="Sun H."/>
            <person name="LaButti K.M."/>
            <person name="Schmutz J."/>
            <person name="Jabbour D."/>
            <person name="Luo H."/>
            <person name="Baker S.E."/>
            <person name="Pisabarro A.G."/>
            <person name="Walton J.D."/>
            <person name="Blanchette R.A."/>
            <person name="Henrissat B."/>
            <person name="Martin F."/>
            <person name="Cullen D."/>
            <person name="Hibbett D.S."/>
            <person name="Grigoriev I.V."/>
        </authorList>
    </citation>
    <scope>NUCLEOTIDE SEQUENCE [LARGE SCALE GENOMIC DNA]</scope>
    <source>
        <strain evidence="3">CBS 339.88</strain>
    </source>
</reference>